<protein>
    <submittedName>
        <fullName evidence="9">AI-2E family transporter</fullName>
    </submittedName>
</protein>
<evidence type="ECO:0000313" key="10">
    <source>
        <dbReference type="Proteomes" id="UP000749471"/>
    </source>
</evidence>
<sequence length="399" mass="45611">MTFNSPPTFMNKTVWVLLILLLVLIIYYLINIGNNFVEDNKKIKVKKKRVLPLLASMLILYFFYTLTKKYSILSDTIFTIIISAVLAYLFNPIINFLEKKKIKRVWGVLIVYLAILGVIFILSFLVIPKTGKELKNLVVNLPSYFKQASQAIDELYIKYYLRTGDFPPIFQRIEEIVMENIAGIENVILNSLKRFFDGVLNTFSKVISLIMIPILTLYFLTDKDYFKSRLLLIVPKKYRNDIKNLFIQIDRSLSQFVRGRLLMALYVGVATTIMLIILGVDFAVVTGFITGIADIVPYFGPFLGFIPAVFFAFLKSPIKALWVSIFFLVIQWVENNILAPKIIGDSTGIHPITILLAIIIGGGMFGVLGMIFSIPVVAIFKILYAYLLEKFRKPDIFDK</sequence>
<keyword evidence="10" id="KW-1185">Reference proteome</keyword>
<feature type="transmembrane region" description="Helical" evidence="8">
    <location>
        <begin position="106"/>
        <end position="127"/>
    </location>
</feature>
<evidence type="ECO:0000256" key="8">
    <source>
        <dbReference type="SAM" id="Phobius"/>
    </source>
</evidence>
<keyword evidence="4" id="KW-1003">Cell membrane</keyword>
<feature type="transmembrane region" description="Helical" evidence="8">
    <location>
        <begin position="261"/>
        <end position="289"/>
    </location>
</feature>
<evidence type="ECO:0000256" key="7">
    <source>
        <dbReference type="ARBA" id="ARBA00023136"/>
    </source>
</evidence>
<dbReference type="EMBL" id="JAHLPM010000028">
    <property type="protein sequence ID" value="MBU5440206.1"/>
    <property type="molecule type" value="Genomic_DNA"/>
</dbReference>
<keyword evidence="5 8" id="KW-0812">Transmembrane</keyword>
<evidence type="ECO:0000313" key="9">
    <source>
        <dbReference type="EMBL" id="MBU5440206.1"/>
    </source>
</evidence>
<comment type="subcellular location">
    <subcellularLocation>
        <location evidence="1">Cell membrane</location>
        <topology evidence="1">Multi-pass membrane protein</topology>
    </subcellularLocation>
</comment>
<keyword evidence="6 8" id="KW-1133">Transmembrane helix</keyword>
<feature type="transmembrane region" description="Helical" evidence="8">
    <location>
        <begin position="295"/>
        <end position="314"/>
    </location>
</feature>
<evidence type="ECO:0000256" key="1">
    <source>
        <dbReference type="ARBA" id="ARBA00004651"/>
    </source>
</evidence>
<dbReference type="InterPro" id="IPR002549">
    <property type="entry name" value="AI-2E-like"/>
</dbReference>
<feature type="transmembrane region" description="Helical" evidence="8">
    <location>
        <begin position="351"/>
        <end position="384"/>
    </location>
</feature>
<feature type="transmembrane region" description="Helical" evidence="8">
    <location>
        <begin position="72"/>
        <end position="94"/>
    </location>
</feature>
<keyword evidence="7 8" id="KW-0472">Membrane</keyword>
<proteinExistence type="inferred from homology"/>
<evidence type="ECO:0000256" key="6">
    <source>
        <dbReference type="ARBA" id="ARBA00022989"/>
    </source>
</evidence>
<organism evidence="9 10">
    <name type="scientific">Tissierella simiarum</name>
    <dbReference type="NCBI Taxonomy" id="2841534"/>
    <lineage>
        <taxon>Bacteria</taxon>
        <taxon>Bacillati</taxon>
        <taxon>Bacillota</taxon>
        <taxon>Tissierellia</taxon>
        <taxon>Tissierellales</taxon>
        <taxon>Tissierellaceae</taxon>
        <taxon>Tissierella</taxon>
    </lineage>
</organism>
<comment type="similarity">
    <text evidence="2">Belongs to the autoinducer-2 exporter (AI-2E) (TC 2.A.86) family.</text>
</comment>
<dbReference type="PANTHER" id="PTHR21716">
    <property type="entry name" value="TRANSMEMBRANE PROTEIN"/>
    <property type="match status" value="1"/>
</dbReference>
<evidence type="ECO:0000256" key="5">
    <source>
        <dbReference type="ARBA" id="ARBA00022692"/>
    </source>
</evidence>
<evidence type="ECO:0000256" key="4">
    <source>
        <dbReference type="ARBA" id="ARBA00022475"/>
    </source>
</evidence>
<dbReference type="PANTHER" id="PTHR21716:SF53">
    <property type="entry name" value="PERMEASE PERM-RELATED"/>
    <property type="match status" value="1"/>
</dbReference>
<feature type="transmembrane region" description="Helical" evidence="8">
    <location>
        <begin position="202"/>
        <end position="220"/>
    </location>
</feature>
<accession>A0ABS6EB99</accession>
<feature type="transmembrane region" description="Helical" evidence="8">
    <location>
        <begin position="321"/>
        <end position="339"/>
    </location>
</feature>
<dbReference type="Pfam" id="PF01594">
    <property type="entry name" value="AI-2E_transport"/>
    <property type="match status" value="1"/>
</dbReference>
<evidence type="ECO:0000256" key="3">
    <source>
        <dbReference type="ARBA" id="ARBA00022448"/>
    </source>
</evidence>
<feature type="transmembrane region" description="Helical" evidence="8">
    <location>
        <begin position="50"/>
        <end position="66"/>
    </location>
</feature>
<name>A0ABS6EB99_9FIRM</name>
<dbReference type="Proteomes" id="UP000749471">
    <property type="component" value="Unassembled WGS sequence"/>
</dbReference>
<feature type="transmembrane region" description="Helical" evidence="8">
    <location>
        <begin position="12"/>
        <end position="30"/>
    </location>
</feature>
<keyword evidence="3" id="KW-0813">Transport</keyword>
<evidence type="ECO:0000256" key="2">
    <source>
        <dbReference type="ARBA" id="ARBA00009773"/>
    </source>
</evidence>
<gene>
    <name evidence="9" type="ORF">KQI42_19615</name>
</gene>
<comment type="caution">
    <text evidence="9">The sequence shown here is derived from an EMBL/GenBank/DDBJ whole genome shotgun (WGS) entry which is preliminary data.</text>
</comment>
<reference evidence="9 10" key="1">
    <citation type="submission" date="2021-06" db="EMBL/GenBank/DDBJ databases">
        <authorList>
            <person name="Sun Q."/>
            <person name="Li D."/>
        </authorList>
    </citation>
    <scope>NUCLEOTIDE SEQUENCE [LARGE SCALE GENOMIC DNA]</scope>
    <source>
        <strain evidence="9 10">MSJ-40</strain>
    </source>
</reference>
<dbReference type="RefSeq" id="WP_216522231.1">
    <property type="nucleotide sequence ID" value="NZ_JAHLPM010000028.1"/>
</dbReference>